<keyword evidence="9 11" id="KW-0238">DNA-binding</keyword>
<keyword evidence="4 13" id="KW-0863">Zinc-finger</keyword>
<evidence type="ECO:0000256" key="4">
    <source>
        <dbReference type="ARBA" id="ARBA00022771"/>
    </source>
</evidence>
<dbReference type="PRINTS" id="PR01874">
    <property type="entry name" value="DNAREPAIRADA"/>
</dbReference>
<reference evidence="15 16" key="1">
    <citation type="submission" date="2020-01" db="EMBL/GenBank/DDBJ databases">
        <title>Genome analysis.</title>
        <authorList>
            <person name="Wu S."/>
            <person name="Wang G."/>
        </authorList>
    </citation>
    <scope>NUCLEOTIDE SEQUENCE [LARGE SCALE GENOMIC DNA]</scope>
    <source>
        <strain evidence="15 16">SYL130</strain>
    </source>
</reference>
<dbReference type="Pfam" id="PF13481">
    <property type="entry name" value="AAA_25"/>
    <property type="match status" value="1"/>
</dbReference>
<keyword evidence="16" id="KW-1185">Reference proteome</keyword>
<dbReference type="InterPro" id="IPR014721">
    <property type="entry name" value="Ribsml_uS5_D2-typ_fold_subgr"/>
</dbReference>
<feature type="region of interest" description="Lon-protease-like" evidence="11">
    <location>
        <begin position="353"/>
        <end position="456"/>
    </location>
</feature>
<dbReference type="RefSeq" id="WP_161817058.1">
    <property type="nucleotide sequence ID" value="NZ_JAACJS010000002.1"/>
</dbReference>
<dbReference type="InterPro" id="IPR003593">
    <property type="entry name" value="AAA+_ATPase"/>
</dbReference>
<evidence type="ECO:0000256" key="12">
    <source>
        <dbReference type="NCBIfam" id="TIGR00416"/>
    </source>
</evidence>
<evidence type="ECO:0000256" key="9">
    <source>
        <dbReference type="ARBA" id="ARBA00023125"/>
    </source>
</evidence>
<name>A0ABW9ZPA1_9BACT</name>
<comment type="similarity">
    <text evidence="11 13">Belongs to the RecA family. RadA subfamily.</text>
</comment>
<dbReference type="PANTHER" id="PTHR32472:SF10">
    <property type="entry name" value="DNA REPAIR PROTEIN RADA-LIKE PROTEIN"/>
    <property type="match status" value="1"/>
</dbReference>
<evidence type="ECO:0000256" key="10">
    <source>
        <dbReference type="ARBA" id="ARBA00023204"/>
    </source>
</evidence>
<feature type="short sequence motif" description="RadA KNRFG motif" evidence="11">
    <location>
        <begin position="254"/>
        <end position="258"/>
    </location>
</feature>
<dbReference type="PANTHER" id="PTHR32472">
    <property type="entry name" value="DNA REPAIR PROTEIN RADA"/>
    <property type="match status" value="1"/>
</dbReference>
<keyword evidence="5" id="KW-0378">Hydrolase</keyword>
<dbReference type="Pfam" id="PF13541">
    <property type="entry name" value="ChlI"/>
    <property type="match status" value="1"/>
</dbReference>
<dbReference type="Gene3D" id="3.40.50.300">
    <property type="entry name" value="P-loop containing nucleotide triphosphate hydrolases"/>
    <property type="match status" value="1"/>
</dbReference>
<dbReference type="SUPFAM" id="SSF54211">
    <property type="entry name" value="Ribosomal protein S5 domain 2-like"/>
    <property type="match status" value="1"/>
</dbReference>
<comment type="function">
    <text evidence="13">DNA-dependent ATPase involved in processing of recombination intermediates, plays a role in repairing DNA breaks. Stimulates the branch migration of RecA-mediated strand transfer reactions, allowing the 3' invading strand to extend heteroduplex DNA faster. Binds ssDNA in the presence of ADP but not other nucleotides, has ATPase activity that is stimulated by ssDNA and various branched DNA structures, but inhibited by SSB. Does not have RecA's homology-searching function.</text>
</comment>
<comment type="function">
    <text evidence="11">Plays a role in repairing double-strand DNA breaks, probably involving stabilizing or processing branched DNA or blocked replication forks.</text>
</comment>
<dbReference type="InterPro" id="IPR041166">
    <property type="entry name" value="Rubredoxin_2"/>
</dbReference>
<dbReference type="InterPro" id="IPR027417">
    <property type="entry name" value="P-loop_NTPase"/>
</dbReference>
<dbReference type="InterPro" id="IPR004504">
    <property type="entry name" value="DNA_repair_RadA"/>
</dbReference>
<proteinExistence type="inferred from homology"/>
<dbReference type="CDD" id="cd01121">
    <property type="entry name" value="RadA_SMS_N"/>
    <property type="match status" value="1"/>
</dbReference>
<feature type="binding site" evidence="11">
    <location>
        <begin position="99"/>
        <end position="106"/>
    </location>
    <ligand>
        <name>ATP</name>
        <dbReference type="ChEBI" id="CHEBI:30616"/>
    </ligand>
</feature>
<evidence type="ECO:0000256" key="1">
    <source>
        <dbReference type="ARBA" id="ARBA00022723"/>
    </source>
</evidence>
<dbReference type="SMART" id="SM00382">
    <property type="entry name" value="AAA"/>
    <property type="match status" value="1"/>
</dbReference>
<dbReference type="Pfam" id="PF18073">
    <property type="entry name" value="Zn_ribbon_LapB"/>
    <property type="match status" value="1"/>
</dbReference>
<keyword evidence="2 11" id="KW-0547">Nucleotide-binding</keyword>
<keyword evidence="1 11" id="KW-0479">Metal-binding</keyword>
<evidence type="ECO:0000256" key="7">
    <source>
        <dbReference type="ARBA" id="ARBA00022840"/>
    </source>
</evidence>
<evidence type="ECO:0000256" key="6">
    <source>
        <dbReference type="ARBA" id="ARBA00022833"/>
    </source>
</evidence>
<keyword evidence="7 11" id="KW-0067">ATP-binding</keyword>
<keyword evidence="8 11" id="KW-0346">Stress response</keyword>
<dbReference type="InterPro" id="IPR020588">
    <property type="entry name" value="RecA_ATP-bd"/>
</dbReference>
<accession>A0ABW9ZPA1</accession>
<evidence type="ECO:0000256" key="8">
    <source>
        <dbReference type="ARBA" id="ARBA00023016"/>
    </source>
</evidence>
<evidence type="ECO:0000313" key="16">
    <source>
        <dbReference type="Proteomes" id="UP000753802"/>
    </source>
</evidence>
<evidence type="ECO:0000256" key="3">
    <source>
        <dbReference type="ARBA" id="ARBA00022763"/>
    </source>
</evidence>
<sequence length="456" mass="50577">MSKIKTAFFCSNCGYESAKWLGKCPGCSQWNTFTEEILDKGNNKEENWVGYTAEKRNTKTVALSDVISTTEKRIITKDTELNRVLGGGIVPGSIILVAGEPGIGKSTLFLQNGLLIDQLRVLYISGEESEQQIKMRADRLKIVNDNFYLLTETSTQTIFQEIKKLKPQVVIVDSIQTLQSNIIDSSAGSVSQIRECAGEFQKFAKETDTPVFLIGHITKDGAIAGPKILEHMVDTVLQFEGDRHYAYRILRTLKNRFGSTAELGIYEMTGDGMRIVSNPSEILIAQREEQLSGSAIAATLEGMRPLLIEVQALVTQSVYGTPQRTVSGFDLRRLQLLLAVLEKRGGFQFGMKDVFINIAGGIKVEDPSIDLAVICALLSSYEDVPLPAHVCFAGEVGLNGEIRAVNRIEQRIAEAEKLGFEKIIVSRYNKKSFDPKAYKINVTALSRVDEVYQQLF</sequence>
<evidence type="ECO:0000313" key="15">
    <source>
        <dbReference type="EMBL" id="NCI48744.1"/>
    </source>
</evidence>
<keyword evidence="10 11" id="KW-0234">DNA repair</keyword>
<evidence type="ECO:0000256" key="5">
    <source>
        <dbReference type="ARBA" id="ARBA00022801"/>
    </source>
</evidence>
<gene>
    <name evidence="11 15" type="primary">radA</name>
    <name evidence="15" type="ORF">GWC95_02345</name>
</gene>
<dbReference type="SUPFAM" id="SSF52540">
    <property type="entry name" value="P-loop containing nucleoside triphosphate hydrolases"/>
    <property type="match status" value="1"/>
</dbReference>
<dbReference type="Proteomes" id="UP000753802">
    <property type="component" value="Unassembled WGS sequence"/>
</dbReference>
<comment type="domain">
    <text evidence="11">The middle region has homology to RecA with ATPase motifs including the RadA KNRFG motif, while the C-terminus is homologous to Lon protease.</text>
</comment>
<feature type="domain" description="RecA family profile 1" evidence="14">
    <location>
        <begin position="70"/>
        <end position="217"/>
    </location>
</feature>
<evidence type="ECO:0000256" key="11">
    <source>
        <dbReference type="HAMAP-Rule" id="MF_01498"/>
    </source>
</evidence>
<dbReference type="Gene3D" id="3.30.230.10">
    <property type="match status" value="1"/>
</dbReference>
<protein>
    <recommendedName>
        <fullName evidence="11 12">DNA repair protein RadA</fullName>
    </recommendedName>
</protein>
<keyword evidence="6 13" id="KW-0862">Zinc</keyword>
<keyword evidence="3 11" id="KW-0227">DNA damage</keyword>
<evidence type="ECO:0000259" key="14">
    <source>
        <dbReference type="PROSITE" id="PS50162"/>
    </source>
</evidence>
<dbReference type="InterPro" id="IPR020568">
    <property type="entry name" value="Ribosomal_Su5_D2-typ_SF"/>
</dbReference>
<comment type="caution">
    <text evidence="15">The sequence shown here is derived from an EMBL/GenBank/DDBJ whole genome shotgun (WGS) entry which is preliminary data.</text>
</comment>
<dbReference type="EMBL" id="JAACJS010000002">
    <property type="protein sequence ID" value="NCI48744.1"/>
    <property type="molecule type" value="Genomic_DNA"/>
</dbReference>
<dbReference type="PROSITE" id="PS50162">
    <property type="entry name" value="RECA_2"/>
    <property type="match status" value="1"/>
</dbReference>
<dbReference type="HAMAP" id="MF_01498">
    <property type="entry name" value="RadA_bact"/>
    <property type="match status" value="1"/>
</dbReference>
<evidence type="ECO:0000256" key="2">
    <source>
        <dbReference type="ARBA" id="ARBA00022741"/>
    </source>
</evidence>
<evidence type="ECO:0000256" key="13">
    <source>
        <dbReference type="RuleBase" id="RU003555"/>
    </source>
</evidence>
<dbReference type="NCBIfam" id="TIGR00416">
    <property type="entry name" value="sms"/>
    <property type="match status" value="1"/>
</dbReference>
<organism evidence="15 16">
    <name type="scientific">Sediminibacterium roseum</name>
    <dbReference type="NCBI Taxonomy" id="1978412"/>
    <lineage>
        <taxon>Bacteria</taxon>
        <taxon>Pseudomonadati</taxon>
        <taxon>Bacteroidota</taxon>
        <taxon>Chitinophagia</taxon>
        <taxon>Chitinophagales</taxon>
        <taxon>Chitinophagaceae</taxon>
        <taxon>Sediminibacterium</taxon>
    </lineage>
</organism>